<dbReference type="AlphaFoldDB" id="A0A6J4QGY7"/>
<evidence type="ECO:0000256" key="1">
    <source>
        <dbReference type="SAM" id="MobiDB-lite"/>
    </source>
</evidence>
<feature type="region of interest" description="Disordered" evidence="1">
    <location>
        <begin position="47"/>
        <end position="79"/>
    </location>
</feature>
<proteinExistence type="predicted"/>
<organism evidence="2">
    <name type="scientific">uncultured Rubrobacteraceae bacterium</name>
    <dbReference type="NCBI Taxonomy" id="349277"/>
    <lineage>
        <taxon>Bacteria</taxon>
        <taxon>Bacillati</taxon>
        <taxon>Actinomycetota</taxon>
        <taxon>Rubrobacteria</taxon>
        <taxon>Rubrobacterales</taxon>
        <taxon>Rubrobacteraceae</taxon>
        <taxon>environmental samples</taxon>
    </lineage>
</organism>
<reference evidence="2" key="1">
    <citation type="submission" date="2020-02" db="EMBL/GenBank/DDBJ databases">
        <authorList>
            <person name="Meier V. D."/>
        </authorList>
    </citation>
    <scope>NUCLEOTIDE SEQUENCE</scope>
    <source>
        <strain evidence="2">AVDCRST_MAG01</strain>
    </source>
</reference>
<protein>
    <submittedName>
        <fullName evidence="2">Uncharacterized protein</fullName>
    </submittedName>
</protein>
<name>A0A6J4QGY7_9ACTN</name>
<dbReference type="EMBL" id="CADCUW010000508">
    <property type="protein sequence ID" value="CAA9444099.1"/>
    <property type="molecule type" value="Genomic_DNA"/>
</dbReference>
<evidence type="ECO:0000313" key="2">
    <source>
        <dbReference type="EMBL" id="CAA9444099.1"/>
    </source>
</evidence>
<sequence length="79" mass="8151">MTKTSTRDRIVRAAAGVGVTLTLLGADPADHDPGLSEAAREAVLAAVTTDGRSSRKTVAAGSPPAPSRSRPSFPRRRPS</sequence>
<accession>A0A6J4QGY7</accession>
<gene>
    <name evidence="2" type="ORF">AVDCRST_MAG01-01-3911</name>
</gene>